<dbReference type="InterPro" id="IPR006204">
    <property type="entry name" value="GHMP_kinase_N_dom"/>
</dbReference>
<proteinExistence type="inferred from homology"/>
<dbReference type="Gene3D" id="3.30.70.890">
    <property type="entry name" value="GHMP kinase, C-terminal domain"/>
    <property type="match status" value="1"/>
</dbReference>
<reference evidence="13 14" key="1">
    <citation type="submission" date="2023-06" db="EMBL/GenBank/DDBJ databases">
        <title>Actinomycetospora Odt1-22.</title>
        <authorList>
            <person name="Supong K."/>
        </authorList>
    </citation>
    <scope>NUCLEOTIDE SEQUENCE [LARGE SCALE GENOMIC DNA]</scope>
    <source>
        <strain evidence="13 14">Odt1-22</strain>
    </source>
</reference>
<dbReference type="SUPFAM" id="SSF54211">
    <property type="entry name" value="Ribosomal protein S5 domain 2-like"/>
    <property type="match status" value="1"/>
</dbReference>
<feature type="region of interest" description="Disordered" evidence="10">
    <location>
        <begin position="318"/>
        <end position="348"/>
    </location>
</feature>
<dbReference type="InterPro" id="IPR014721">
    <property type="entry name" value="Ribsml_uS5_D2-typ_fold_subgr"/>
</dbReference>
<name>A0ABT7M718_9PSEU</name>
<evidence type="ECO:0000259" key="11">
    <source>
        <dbReference type="Pfam" id="PF00288"/>
    </source>
</evidence>
<evidence type="ECO:0000256" key="1">
    <source>
        <dbReference type="ARBA" id="ARBA00009684"/>
    </source>
</evidence>
<feature type="binding site" evidence="9">
    <location>
        <begin position="117"/>
        <end position="127"/>
    </location>
    <ligand>
        <name>ATP</name>
        <dbReference type="ChEBI" id="CHEBI:30616"/>
    </ligand>
</feature>
<comment type="caution">
    <text evidence="13">The sequence shown here is derived from an EMBL/GenBank/DDBJ whole genome shotgun (WGS) entry which is preliminary data.</text>
</comment>
<evidence type="ECO:0000256" key="9">
    <source>
        <dbReference type="HAMAP-Rule" id="MF_00061"/>
    </source>
</evidence>
<comment type="pathway">
    <text evidence="9">Isoprenoid biosynthesis; isopentenyl diphosphate biosynthesis via DXP pathway; isopentenyl diphosphate from 1-deoxy-D-xylulose 5-phosphate: step 3/6.</text>
</comment>
<dbReference type="HAMAP" id="MF_00061">
    <property type="entry name" value="IspE"/>
    <property type="match status" value="1"/>
</dbReference>
<dbReference type="Pfam" id="PF08544">
    <property type="entry name" value="GHMP_kinases_C"/>
    <property type="match status" value="1"/>
</dbReference>
<dbReference type="PIRSF" id="PIRSF010376">
    <property type="entry name" value="IspE"/>
    <property type="match status" value="1"/>
</dbReference>
<feature type="domain" description="GHMP kinase C-terminal" evidence="12">
    <location>
        <begin position="230"/>
        <end position="304"/>
    </location>
</feature>
<dbReference type="RefSeq" id="WP_286051677.1">
    <property type="nucleotide sequence ID" value="NZ_JASVWF010000001.1"/>
</dbReference>
<evidence type="ECO:0000256" key="6">
    <source>
        <dbReference type="ARBA" id="ARBA00022777"/>
    </source>
</evidence>
<dbReference type="InterPro" id="IPR036554">
    <property type="entry name" value="GHMP_kinase_C_sf"/>
</dbReference>
<sequence length="348" mass="35096">MLSAVGPPVTVRVPAKINLHLAVGDLRPDGYHDLVTVFQALNLFDEISVVSTHTGRGPVDRIGPGAPGIELLGDVTDAQRADVPLDASNLAWKAAVALAEVAGREPDVRIGLRKSIPVAGGMAGGSADAAGTLLALAALWRLDLGREALMEVAAGVGSDVAFALHGGTALGTGRGENLVPVLSRHTFHWVVALQDHGLSTPAVFGELDRLRATSAADTPVKRVGSVEPVLEAVASGEARSLALLLGNDLQAAAVSMDPGLRRTLRAGVTAGALAGVVSGSGPTCVFLCADGPSAVRVAAELSGAGVCRTVRVAHGPVPGAKVIDGDPARPPRGPGGPPAPDPGPNMYA</sequence>
<gene>
    <name evidence="9" type="primary">ispE</name>
    <name evidence="13" type="ORF">QRT03_06505</name>
</gene>
<keyword evidence="7 9" id="KW-0067">ATP-binding</keyword>
<comment type="similarity">
    <text evidence="1 9">Belongs to the GHMP kinase family. IspE subfamily.</text>
</comment>
<evidence type="ECO:0000313" key="14">
    <source>
        <dbReference type="Proteomes" id="UP001231924"/>
    </source>
</evidence>
<organism evidence="13 14">
    <name type="scientific">Actinomycetospora termitidis</name>
    <dbReference type="NCBI Taxonomy" id="3053470"/>
    <lineage>
        <taxon>Bacteria</taxon>
        <taxon>Bacillati</taxon>
        <taxon>Actinomycetota</taxon>
        <taxon>Actinomycetes</taxon>
        <taxon>Pseudonocardiales</taxon>
        <taxon>Pseudonocardiaceae</taxon>
        <taxon>Actinomycetospora</taxon>
    </lineage>
</organism>
<keyword evidence="14" id="KW-1185">Reference proteome</keyword>
<evidence type="ECO:0000256" key="2">
    <source>
        <dbReference type="ARBA" id="ARBA00012052"/>
    </source>
</evidence>
<dbReference type="InterPro" id="IPR020568">
    <property type="entry name" value="Ribosomal_Su5_D2-typ_SF"/>
</dbReference>
<comment type="function">
    <text evidence="9">Catalyzes the phosphorylation of the position 2 hydroxy group of 4-diphosphocytidyl-2C-methyl-D-erythritol.</text>
</comment>
<dbReference type="GO" id="GO:0050515">
    <property type="term" value="F:4-(cytidine 5'-diphospho)-2-C-methyl-D-erythritol kinase activity"/>
    <property type="evidence" value="ECO:0007669"/>
    <property type="project" value="UniProtKB-EC"/>
</dbReference>
<accession>A0ABT7M718</accession>
<feature type="compositionally biased region" description="Pro residues" evidence="10">
    <location>
        <begin position="330"/>
        <end position="348"/>
    </location>
</feature>
<dbReference type="Proteomes" id="UP001231924">
    <property type="component" value="Unassembled WGS sequence"/>
</dbReference>
<dbReference type="PANTHER" id="PTHR43527:SF2">
    <property type="entry name" value="4-DIPHOSPHOCYTIDYL-2-C-METHYL-D-ERYTHRITOL KINASE, CHLOROPLASTIC"/>
    <property type="match status" value="1"/>
</dbReference>
<evidence type="ECO:0000256" key="10">
    <source>
        <dbReference type="SAM" id="MobiDB-lite"/>
    </source>
</evidence>
<dbReference type="InterPro" id="IPR013750">
    <property type="entry name" value="GHMP_kinase_C_dom"/>
</dbReference>
<keyword evidence="9" id="KW-0414">Isoprene biosynthesis</keyword>
<evidence type="ECO:0000256" key="8">
    <source>
        <dbReference type="ARBA" id="ARBA00032554"/>
    </source>
</evidence>
<protein>
    <recommendedName>
        <fullName evidence="3 9">4-diphosphocytidyl-2-C-methyl-D-erythritol kinase</fullName>
        <shortName evidence="9">CMK</shortName>
        <ecNumber evidence="2 9">2.7.1.148</ecNumber>
    </recommendedName>
    <alternativeName>
        <fullName evidence="8 9">4-(cytidine-5'-diphospho)-2-C-methyl-D-erythritol kinase</fullName>
    </alternativeName>
</protein>
<dbReference type="Pfam" id="PF00288">
    <property type="entry name" value="GHMP_kinases_N"/>
    <property type="match status" value="1"/>
</dbReference>
<dbReference type="SUPFAM" id="SSF55060">
    <property type="entry name" value="GHMP Kinase, C-terminal domain"/>
    <property type="match status" value="1"/>
</dbReference>
<dbReference type="InterPro" id="IPR004424">
    <property type="entry name" value="IspE"/>
</dbReference>
<evidence type="ECO:0000313" key="13">
    <source>
        <dbReference type="EMBL" id="MDL5155597.1"/>
    </source>
</evidence>
<dbReference type="EMBL" id="JASVWF010000001">
    <property type="protein sequence ID" value="MDL5155597.1"/>
    <property type="molecule type" value="Genomic_DNA"/>
</dbReference>
<dbReference type="PANTHER" id="PTHR43527">
    <property type="entry name" value="4-DIPHOSPHOCYTIDYL-2-C-METHYL-D-ERYTHRITOL KINASE, CHLOROPLASTIC"/>
    <property type="match status" value="1"/>
</dbReference>
<evidence type="ECO:0000259" key="12">
    <source>
        <dbReference type="Pfam" id="PF08544"/>
    </source>
</evidence>
<dbReference type="NCBIfam" id="NF002870">
    <property type="entry name" value="PRK03188.1"/>
    <property type="match status" value="1"/>
</dbReference>
<keyword evidence="6 9" id="KW-0418">Kinase</keyword>
<keyword evidence="5 9" id="KW-0547">Nucleotide-binding</keyword>
<dbReference type="Gene3D" id="3.30.230.10">
    <property type="match status" value="1"/>
</dbReference>
<evidence type="ECO:0000256" key="4">
    <source>
        <dbReference type="ARBA" id="ARBA00022679"/>
    </source>
</evidence>
<comment type="catalytic activity">
    <reaction evidence="9">
        <text>4-CDP-2-C-methyl-D-erythritol + ATP = 4-CDP-2-C-methyl-D-erythritol 2-phosphate + ADP + H(+)</text>
        <dbReference type="Rhea" id="RHEA:18437"/>
        <dbReference type="ChEBI" id="CHEBI:15378"/>
        <dbReference type="ChEBI" id="CHEBI:30616"/>
        <dbReference type="ChEBI" id="CHEBI:57823"/>
        <dbReference type="ChEBI" id="CHEBI:57919"/>
        <dbReference type="ChEBI" id="CHEBI:456216"/>
        <dbReference type="EC" id="2.7.1.148"/>
    </reaction>
</comment>
<feature type="active site" evidence="9">
    <location>
        <position position="159"/>
    </location>
</feature>
<evidence type="ECO:0000256" key="5">
    <source>
        <dbReference type="ARBA" id="ARBA00022741"/>
    </source>
</evidence>
<feature type="active site" evidence="9">
    <location>
        <position position="16"/>
    </location>
</feature>
<evidence type="ECO:0000256" key="3">
    <source>
        <dbReference type="ARBA" id="ARBA00017473"/>
    </source>
</evidence>
<keyword evidence="4 9" id="KW-0808">Transferase</keyword>
<feature type="domain" description="GHMP kinase N-terminal" evidence="11">
    <location>
        <begin position="89"/>
        <end position="167"/>
    </location>
</feature>
<evidence type="ECO:0000256" key="7">
    <source>
        <dbReference type="ARBA" id="ARBA00022840"/>
    </source>
</evidence>
<dbReference type="EC" id="2.7.1.148" evidence="2 9"/>